<evidence type="ECO:0000313" key="2">
    <source>
        <dbReference type="Proteomes" id="UP000887565"/>
    </source>
</evidence>
<accession>A0A915II10</accession>
<keyword evidence="2" id="KW-1185">Reference proteome</keyword>
<feature type="region of interest" description="Disordered" evidence="1">
    <location>
        <begin position="96"/>
        <end position="116"/>
    </location>
</feature>
<evidence type="ECO:0000256" key="1">
    <source>
        <dbReference type="SAM" id="MobiDB-lite"/>
    </source>
</evidence>
<organism evidence="2 3">
    <name type="scientific">Romanomermis culicivorax</name>
    <name type="common">Nematode worm</name>
    <dbReference type="NCBI Taxonomy" id="13658"/>
    <lineage>
        <taxon>Eukaryota</taxon>
        <taxon>Metazoa</taxon>
        <taxon>Ecdysozoa</taxon>
        <taxon>Nematoda</taxon>
        <taxon>Enoplea</taxon>
        <taxon>Dorylaimia</taxon>
        <taxon>Mermithida</taxon>
        <taxon>Mermithoidea</taxon>
        <taxon>Mermithidae</taxon>
        <taxon>Romanomermis</taxon>
    </lineage>
</organism>
<dbReference type="Proteomes" id="UP000887565">
    <property type="component" value="Unplaced"/>
</dbReference>
<evidence type="ECO:0000313" key="3">
    <source>
        <dbReference type="WBParaSite" id="nRc.2.0.1.t13439-RA"/>
    </source>
</evidence>
<dbReference type="AlphaFoldDB" id="A0A915II10"/>
<sequence>MVSTRRRLDCLRNRSTFGPRWPHLKEAIPLLTYDVFKNQVPTNNEGHNFAYGHKHYLPLSNFAYHKKESMSKKTNSTRFRMRLTVSPAKIEAMAAKRNEKTTAGPASDLATCPANT</sequence>
<dbReference type="WBParaSite" id="nRc.2.0.1.t13439-RA">
    <property type="protein sequence ID" value="nRc.2.0.1.t13439-RA"/>
    <property type="gene ID" value="nRc.2.0.1.g13439"/>
</dbReference>
<proteinExistence type="predicted"/>
<name>A0A915II10_ROMCU</name>
<reference evidence="3" key="1">
    <citation type="submission" date="2022-11" db="UniProtKB">
        <authorList>
            <consortium name="WormBaseParasite"/>
        </authorList>
    </citation>
    <scope>IDENTIFICATION</scope>
</reference>
<protein>
    <submittedName>
        <fullName evidence="3">Uncharacterized protein</fullName>
    </submittedName>
</protein>